<evidence type="ECO:0000313" key="1">
    <source>
        <dbReference type="EMBL" id="GAA2425636.1"/>
    </source>
</evidence>
<sequence>MSHRSARLAVHGRRLLVGRVRCGRPVAHVAAEAGIWRPAAHKWLRCWRQEGEAGL</sequence>
<proteinExistence type="predicted"/>
<dbReference type="EMBL" id="BAAATK010000004">
    <property type="protein sequence ID" value="GAA2425636.1"/>
    <property type="molecule type" value="Genomic_DNA"/>
</dbReference>
<protein>
    <recommendedName>
        <fullName evidence="3">DNA-binding domain-containing protein</fullName>
    </recommendedName>
</protein>
<name>A0ABN3JCM0_9ACTN</name>
<comment type="caution">
    <text evidence="1">The sequence shown here is derived from an EMBL/GenBank/DDBJ whole genome shotgun (WGS) entry which is preliminary data.</text>
</comment>
<dbReference type="SUPFAM" id="SSF46689">
    <property type="entry name" value="Homeodomain-like"/>
    <property type="match status" value="1"/>
</dbReference>
<accession>A0ABN3JCM0</accession>
<evidence type="ECO:0000313" key="2">
    <source>
        <dbReference type="Proteomes" id="UP001500460"/>
    </source>
</evidence>
<organism evidence="1 2">
    <name type="scientific">Streptomyces glaucus</name>
    <dbReference type="NCBI Taxonomy" id="284029"/>
    <lineage>
        <taxon>Bacteria</taxon>
        <taxon>Bacillati</taxon>
        <taxon>Actinomycetota</taxon>
        <taxon>Actinomycetes</taxon>
        <taxon>Kitasatosporales</taxon>
        <taxon>Streptomycetaceae</taxon>
        <taxon>Streptomyces</taxon>
    </lineage>
</organism>
<keyword evidence="2" id="KW-1185">Reference proteome</keyword>
<reference evidence="1 2" key="1">
    <citation type="journal article" date="2019" name="Int. J. Syst. Evol. Microbiol.">
        <title>The Global Catalogue of Microorganisms (GCM) 10K type strain sequencing project: providing services to taxonomists for standard genome sequencing and annotation.</title>
        <authorList>
            <consortium name="The Broad Institute Genomics Platform"/>
            <consortium name="The Broad Institute Genome Sequencing Center for Infectious Disease"/>
            <person name="Wu L."/>
            <person name="Ma J."/>
        </authorList>
    </citation>
    <scope>NUCLEOTIDE SEQUENCE [LARGE SCALE GENOMIC DNA]</scope>
    <source>
        <strain evidence="1 2">JCM 6922</strain>
    </source>
</reference>
<dbReference type="Proteomes" id="UP001500460">
    <property type="component" value="Unassembled WGS sequence"/>
</dbReference>
<evidence type="ECO:0008006" key="3">
    <source>
        <dbReference type="Google" id="ProtNLM"/>
    </source>
</evidence>
<gene>
    <name evidence="1" type="ORF">GCM10010421_10550</name>
</gene>
<dbReference type="InterPro" id="IPR009057">
    <property type="entry name" value="Homeodomain-like_sf"/>
</dbReference>